<dbReference type="EMBL" id="CAESAJ010000005">
    <property type="protein sequence ID" value="CAB4330168.1"/>
    <property type="molecule type" value="Genomic_DNA"/>
</dbReference>
<accession>A0A6J5YMQ5</accession>
<organism evidence="1">
    <name type="scientific">freshwater metagenome</name>
    <dbReference type="NCBI Taxonomy" id="449393"/>
    <lineage>
        <taxon>unclassified sequences</taxon>
        <taxon>metagenomes</taxon>
        <taxon>ecological metagenomes</taxon>
    </lineage>
</organism>
<protein>
    <submittedName>
        <fullName evidence="1">Unannotated protein</fullName>
    </submittedName>
</protein>
<dbReference type="PROSITE" id="PS51257">
    <property type="entry name" value="PROKAR_LIPOPROTEIN"/>
    <property type="match status" value="1"/>
</dbReference>
<sequence length="180" mass="17840">MKLSKSFAILAVAATLGLSGCASGFGASTNAQQASGNGRSASIGDIEARAVSLIVDSKNPGVVSLIATFVNTSSSDASAITGVTVGGSPTEAQFPIALPAGVATQVGYNSDIYVLLTDSMNAIKAGNMQDITITFATGKTLELNVLVSANEGPFVNVTVPSPTPVAVSPATPVPSTTPAP</sequence>
<name>A0A6J5YMQ5_9ZZZZ</name>
<gene>
    <name evidence="1" type="ORF">UFOPK3770_00098</name>
</gene>
<dbReference type="AlphaFoldDB" id="A0A6J5YMQ5"/>
<reference evidence="1" key="1">
    <citation type="submission" date="2020-05" db="EMBL/GenBank/DDBJ databases">
        <authorList>
            <person name="Chiriac C."/>
            <person name="Salcher M."/>
            <person name="Ghai R."/>
            <person name="Kavagutti S V."/>
        </authorList>
    </citation>
    <scope>NUCLEOTIDE SEQUENCE</scope>
</reference>
<proteinExistence type="predicted"/>
<evidence type="ECO:0000313" key="1">
    <source>
        <dbReference type="EMBL" id="CAB4330168.1"/>
    </source>
</evidence>